<comment type="subunit">
    <text evidence="4">Component of the small ribosomal subunit.</text>
</comment>
<keyword evidence="8" id="KW-1185">Reference proteome</keyword>
<dbReference type="Pfam" id="PF03297">
    <property type="entry name" value="Ribosomal_S25"/>
    <property type="match status" value="1"/>
</dbReference>
<reference evidence="7" key="1">
    <citation type="submission" date="2025-08" db="UniProtKB">
        <authorList>
            <consortium name="Ensembl"/>
        </authorList>
    </citation>
    <scope>IDENTIFICATION</scope>
</reference>
<reference evidence="7" key="2">
    <citation type="submission" date="2025-09" db="UniProtKB">
        <authorList>
            <consortium name="Ensembl"/>
        </authorList>
    </citation>
    <scope>IDENTIFICATION</scope>
</reference>
<evidence type="ECO:0000256" key="1">
    <source>
        <dbReference type="ARBA" id="ARBA00009106"/>
    </source>
</evidence>
<dbReference type="InParanoid" id="A0A674BJK2"/>
<dbReference type="InterPro" id="IPR004977">
    <property type="entry name" value="Ribosomal_eS25"/>
</dbReference>
<name>A0A674BJK2_SALTR</name>
<dbReference type="Ensembl" id="ENSSTUT00000076043.1">
    <property type="protein sequence ID" value="ENSSTUP00000071650.1"/>
    <property type="gene ID" value="ENSSTUG00000031315.1"/>
</dbReference>
<proteinExistence type="inferred from homology"/>
<dbReference type="InterPro" id="IPR036388">
    <property type="entry name" value="WH-like_DNA-bd_sf"/>
</dbReference>
<keyword evidence="2 6" id="KW-0689">Ribosomal protein</keyword>
<evidence type="ECO:0000313" key="8">
    <source>
        <dbReference type="Proteomes" id="UP000472277"/>
    </source>
</evidence>
<accession>A0A674BJK2</accession>
<dbReference type="GO" id="GO:0005840">
    <property type="term" value="C:ribosome"/>
    <property type="evidence" value="ECO:0007669"/>
    <property type="project" value="UniProtKB-KW"/>
</dbReference>
<evidence type="ECO:0000256" key="3">
    <source>
        <dbReference type="ARBA" id="ARBA00023274"/>
    </source>
</evidence>
<protein>
    <recommendedName>
        <fullName evidence="6">40S ribosomal protein S25</fullName>
    </recommendedName>
</protein>
<evidence type="ECO:0000256" key="2">
    <source>
        <dbReference type="ARBA" id="ARBA00022980"/>
    </source>
</evidence>
<evidence type="ECO:0000256" key="4">
    <source>
        <dbReference type="ARBA" id="ARBA00035021"/>
    </source>
</evidence>
<sequence length="137" mass="15394">MVVQFPFSPISLFLRTNVQCIFPNCERQQYATKKRLLEHHTKKEAVAPGFPDVQQIESNSNGAWGRPMGKLKEDTLNNLVLFGKATYDKLIKEVPNYKLITPTIVSERLKELLSKGIPQTGFTGVQAQSTGDLHKGH</sequence>
<evidence type="ECO:0000256" key="5">
    <source>
        <dbReference type="ARBA" id="ARBA00045746"/>
    </source>
</evidence>
<keyword evidence="3 6" id="KW-0687">Ribonucleoprotein</keyword>
<dbReference type="GO" id="GO:1990904">
    <property type="term" value="C:ribonucleoprotein complex"/>
    <property type="evidence" value="ECO:0007669"/>
    <property type="project" value="UniProtKB-KW"/>
</dbReference>
<dbReference type="Proteomes" id="UP000472277">
    <property type="component" value="Chromosome 15"/>
</dbReference>
<comment type="similarity">
    <text evidence="1 6">Belongs to the eukaryotic ribosomal protein eS25 family.</text>
</comment>
<dbReference type="PANTHER" id="PTHR12850">
    <property type="entry name" value="40S RIBOSOMAL PROTEIN S25"/>
    <property type="match status" value="1"/>
</dbReference>
<organism evidence="7 8">
    <name type="scientific">Salmo trutta</name>
    <name type="common">Brown trout</name>
    <dbReference type="NCBI Taxonomy" id="8032"/>
    <lineage>
        <taxon>Eukaryota</taxon>
        <taxon>Metazoa</taxon>
        <taxon>Chordata</taxon>
        <taxon>Craniata</taxon>
        <taxon>Vertebrata</taxon>
        <taxon>Euteleostomi</taxon>
        <taxon>Actinopterygii</taxon>
        <taxon>Neopterygii</taxon>
        <taxon>Teleostei</taxon>
        <taxon>Protacanthopterygii</taxon>
        <taxon>Salmoniformes</taxon>
        <taxon>Salmonidae</taxon>
        <taxon>Salmoninae</taxon>
        <taxon>Salmo</taxon>
    </lineage>
</organism>
<dbReference type="Gene3D" id="1.10.10.10">
    <property type="entry name" value="Winged helix-like DNA-binding domain superfamily/Winged helix DNA-binding domain"/>
    <property type="match status" value="1"/>
</dbReference>
<dbReference type="AlphaFoldDB" id="A0A674BJK2"/>
<evidence type="ECO:0000256" key="6">
    <source>
        <dbReference type="RuleBase" id="RU366057"/>
    </source>
</evidence>
<comment type="function">
    <text evidence="5">Component of the small ribosomal subunit. The ribosome is a large ribonucleoprotein complex responsible for the synthesis of proteins in the cell.</text>
</comment>
<evidence type="ECO:0000313" key="7">
    <source>
        <dbReference type="Ensembl" id="ENSSTUP00000071650.1"/>
    </source>
</evidence>